<name>A0A7J6F6M8_CANSA</name>
<dbReference type="Pfam" id="PF14392">
    <property type="entry name" value="zf-CCHC_4"/>
    <property type="match status" value="1"/>
</dbReference>
<dbReference type="InterPro" id="IPR025836">
    <property type="entry name" value="Zn_knuckle_CX2CX4HX4C"/>
</dbReference>
<evidence type="ECO:0000259" key="2">
    <source>
        <dbReference type="Pfam" id="PF14392"/>
    </source>
</evidence>
<evidence type="ECO:0000313" key="5">
    <source>
        <dbReference type="Proteomes" id="UP000525078"/>
    </source>
</evidence>
<evidence type="ECO:0000313" key="6">
    <source>
        <dbReference type="Proteomes" id="UP000583929"/>
    </source>
</evidence>
<accession>A0A7J6F6M8</accession>
<feature type="region of interest" description="Disordered" evidence="1">
    <location>
        <begin position="532"/>
        <end position="566"/>
    </location>
</feature>
<evidence type="ECO:0000313" key="3">
    <source>
        <dbReference type="EMBL" id="KAF4354543.1"/>
    </source>
</evidence>
<sequence>MLVDELQFADIIMGLKLRIYPWNPIKFSIPTSSQTSVHFTLFFGRALSTFCLLGKVVAPMVVNEATTMDFVNKSWEFKVTVVSLNENTNNPNCFEFGFARAEDCSWPWITDHGLQIHNLPRDYFSIANGNILGGKAGKVTTVALDEGKPALWSRFLRILIELDFNRPLSSGCYFELESGNHRWLQFKYERLGIFYYNCGRLWHQRRGFSLSSPITVENEKRDSFPYVWSWLSTASSYLDVFSSANTFNPSPMSRVRSGLALNRISSSPADMEPVANWWWEGRLDRLRGFPNGSLPIARLMFPYWVDHPLTLEKELGDSFGLIRKKIGPTLSSIRPVTINNNINKAIDFSCGPNIDIGSNGAKEAVTSARGTIPNLKQHTGSRGNDKGVGPYALNLPSEGEVGLAGCNQNKIRMIEGPAINISNESSICGQEVNFHHDEDLDLYEIKAIGGDIGVLPTSKTNVRTTPFKKRKVNEASTSLCSCPWKLLHQHREVIRDFPWDTDVRANATKVVVEKPSDDISLSNSDFIGLDEWSTKGKNTRDKKTKKSPSPSKPRKNPPINKQQPSIPPPIIIIVNYNNTFKLRRRTIKRLHHRLRLSATDDDDVALDLLDLLRDPLIVLAPFMAEVDKGVSRWRWEGAQNIMAGKLTAIMVPRVVLRSWKNETVDCKITKLKRN</sequence>
<evidence type="ECO:0000313" key="4">
    <source>
        <dbReference type="EMBL" id="KAF4366248.1"/>
    </source>
</evidence>
<protein>
    <recommendedName>
        <fullName evidence="2">Zinc knuckle CX2CX4HX4C domain-containing protein</fullName>
    </recommendedName>
</protein>
<proteinExistence type="predicted"/>
<feature type="compositionally biased region" description="Basic and acidic residues" evidence="1">
    <location>
        <begin position="532"/>
        <end position="541"/>
    </location>
</feature>
<dbReference type="AlphaFoldDB" id="A0A7J6F6M8"/>
<dbReference type="EMBL" id="JAATIP010000279">
    <property type="protein sequence ID" value="KAF4354543.1"/>
    <property type="molecule type" value="Genomic_DNA"/>
</dbReference>
<gene>
    <name evidence="3" type="ORF">F8388_022265</name>
    <name evidence="4" type="ORF">G4B88_030426</name>
</gene>
<feature type="domain" description="Zinc knuckle CX2CX4HX4C" evidence="2">
    <location>
        <begin position="162"/>
        <end position="207"/>
    </location>
</feature>
<evidence type="ECO:0000256" key="1">
    <source>
        <dbReference type="SAM" id="MobiDB-lite"/>
    </source>
</evidence>
<keyword evidence="6" id="KW-1185">Reference proteome</keyword>
<dbReference type="EMBL" id="JAATIQ010000262">
    <property type="protein sequence ID" value="KAF4366248.1"/>
    <property type="molecule type" value="Genomic_DNA"/>
</dbReference>
<reference evidence="5 6" key="1">
    <citation type="journal article" date="2020" name="bioRxiv">
        <title>Sequence and annotation of 42 cannabis genomes reveals extensive copy number variation in cannabinoid synthesis and pathogen resistance genes.</title>
        <authorList>
            <person name="Mckernan K.J."/>
            <person name="Helbert Y."/>
            <person name="Kane L.T."/>
            <person name="Ebling H."/>
            <person name="Zhang L."/>
            <person name="Liu B."/>
            <person name="Eaton Z."/>
            <person name="Mclaughlin S."/>
            <person name="Kingan S."/>
            <person name="Baybayan P."/>
            <person name="Concepcion G."/>
            <person name="Jordan M."/>
            <person name="Riva A."/>
            <person name="Barbazuk W."/>
            <person name="Harkins T."/>
        </authorList>
    </citation>
    <scope>NUCLEOTIDE SEQUENCE [LARGE SCALE GENOMIC DNA]</scope>
    <source>
        <strain evidence="5 6">cv. Jamaican Lion 4</strain>
        <strain evidence="4">Father</strain>
        <strain evidence="3">Mother</strain>
        <tissue evidence="4">Leaf</tissue>
    </source>
</reference>
<dbReference type="Proteomes" id="UP000583929">
    <property type="component" value="Unassembled WGS sequence"/>
</dbReference>
<organism evidence="4 6">
    <name type="scientific">Cannabis sativa</name>
    <name type="common">Hemp</name>
    <name type="synonym">Marijuana</name>
    <dbReference type="NCBI Taxonomy" id="3483"/>
    <lineage>
        <taxon>Eukaryota</taxon>
        <taxon>Viridiplantae</taxon>
        <taxon>Streptophyta</taxon>
        <taxon>Embryophyta</taxon>
        <taxon>Tracheophyta</taxon>
        <taxon>Spermatophyta</taxon>
        <taxon>Magnoliopsida</taxon>
        <taxon>eudicotyledons</taxon>
        <taxon>Gunneridae</taxon>
        <taxon>Pentapetalae</taxon>
        <taxon>rosids</taxon>
        <taxon>fabids</taxon>
        <taxon>Rosales</taxon>
        <taxon>Cannabaceae</taxon>
        <taxon>Cannabis</taxon>
    </lineage>
</organism>
<comment type="caution">
    <text evidence="4">The sequence shown here is derived from an EMBL/GenBank/DDBJ whole genome shotgun (WGS) entry which is preliminary data.</text>
</comment>
<dbReference type="Proteomes" id="UP000525078">
    <property type="component" value="Unassembled WGS sequence"/>
</dbReference>